<evidence type="ECO:0000256" key="8">
    <source>
        <dbReference type="ARBA" id="ARBA00022750"/>
    </source>
</evidence>
<evidence type="ECO:0000313" key="15">
    <source>
        <dbReference type="EMBL" id="CAK9437936.1"/>
    </source>
</evidence>
<evidence type="ECO:0000256" key="9">
    <source>
        <dbReference type="ARBA" id="ARBA00022801"/>
    </source>
</evidence>
<keyword evidence="6 12" id="KW-0645">Protease</keyword>
<evidence type="ECO:0000313" key="16">
    <source>
        <dbReference type="Proteomes" id="UP001497383"/>
    </source>
</evidence>
<dbReference type="Proteomes" id="UP001497383">
    <property type="component" value="Chromosome 3"/>
</dbReference>
<evidence type="ECO:0000256" key="3">
    <source>
        <dbReference type="ARBA" id="ARBA00007447"/>
    </source>
</evidence>
<evidence type="ECO:0000259" key="14">
    <source>
        <dbReference type="PROSITE" id="PS51767"/>
    </source>
</evidence>
<keyword evidence="9 12" id="KW-0378">Hydrolase</keyword>
<accession>A0ABP0ZLL8</accession>
<evidence type="ECO:0000256" key="6">
    <source>
        <dbReference type="ARBA" id="ARBA00022670"/>
    </source>
</evidence>
<dbReference type="PROSITE" id="PS00141">
    <property type="entry name" value="ASP_PROTEASE"/>
    <property type="match status" value="2"/>
</dbReference>
<name>A0ABP0ZLL8_9ASCO</name>
<evidence type="ECO:0000256" key="11">
    <source>
        <dbReference type="ARBA" id="ARBA00023157"/>
    </source>
</evidence>
<protein>
    <recommendedName>
        <fullName evidence="4">candidapepsin</fullName>
        <ecNumber evidence="4">3.4.23.24</ecNumber>
    </recommendedName>
</protein>
<keyword evidence="7 13" id="KW-0732">Signal</keyword>
<organism evidence="15 16">
    <name type="scientific">Lodderomyces beijingensis</name>
    <dbReference type="NCBI Taxonomy" id="1775926"/>
    <lineage>
        <taxon>Eukaryota</taxon>
        <taxon>Fungi</taxon>
        <taxon>Dikarya</taxon>
        <taxon>Ascomycota</taxon>
        <taxon>Saccharomycotina</taxon>
        <taxon>Pichiomycetes</taxon>
        <taxon>Debaryomycetaceae</taxon>
        <taxon>Candida/Lodderomyces clade</taxon>
        <taxon>Lodderomyces</taxon>
    </lineage>
</organism>
<evidence type="ECO:0000256" key="1">
    <source>
        <dbReference type="ARBA" id="ARBA00001675"/>
    </source>
</evidence>
<dbReference type="RefSeq" id="XP_066829252.1">
    <property type="nucleotide sequence ID" value="XM_066972300.1"/>
</dbReference>
<evidence type="ECO:0000256" key="4">
    <source>
        <dbReference type="ARBA" id="ARBA00013207"/>
    </source>
</evidence>
<dbReference type="PANTHER" id="PTHR47966">
    <property type="entry name" value="BETA-SITE APP-CLEAVING ENZYME, ISOFORM A-RELATED"/>
    <property type="match status" value="1"/>
</dbReference>
<sequence>MVSFFSLTTQALTSLAFALVVQGIAIPEGLDKRDGPGFVALDFEVIKKPLNLNISESALKSNEKRYVPLTLIDEGTSYAANINVGSNKQKQTVIIDTGSSDLWVVDANAQCQNNVQCKGDGTFNPSTSTTYQSLGTQFEIEYGDYSTSQGTWSKDTVGFGGVSITGQQFADVDTTSVKQGILGIGYKSGESNSQYDNVPVSLKKQGIIAKNAYSLYLNAPNAATGTVIFGGVDKAKYSGNLITNKVTRSDRLSIQLNGINYNGNQYSNSKDALLDSGTTLTYLPEDVVSSIAEQAGAYLVQTSSGQEVYLVDCGVNTNGNVAFSFGNGASITVPLSEFVLQSGQYCVWGIQPDTNLPLSILGDNFLRHAYVVYNLDANTISTAQVKYSSSSSISAI</sequence>
<comment type="catalytic activity">
    <reaction evidence="1">
        <text>Preferential cleavage at the carboxyl of hydrophobic amino acids, but fails to cleave 15-Leu-|-Tyr-16, 16-Tyr-|-Leu-17 and 24-Phe-|-Phe-25 of insulin B chain. Activates trypsinogen, and degrades keratin.</text>
        <dbReference type="EC" id="3.4.23.24"/>
    </reaction>
</comment>
<reference evidence="15 16" key="1">
    <citation type="submission" date="2024-03" db="EMBL/GenBank/DDBJ databases">
        <authorList>
            <person name="Brejova B."/>
        </authorList>
    </citation>
    <scope>NUCLEOTIDE SEQUENCE [LARGE SCALE GENOMIC DNA]</scope>
    <source>
        <strain evidence="15 16">CBS 14171</strain>
    </source>
</reference>
<evidence type="ECO:0000256" key="7">
    <source>
        <dbReference type="ARBA" id="ARBA00022729"/>
    </source>
</evidence>
<keyword evidence="10" id="KW-0865">Zymogen</keyword>
<gene>
    <name evidence="15" type="ORF">LODBEIA_P23140</name>
</gene>
<dbReference type="Gene3D" id="2.40.70.10">
    <property type="entry name" value="Acid Proteases"/>
    <property type="match status" value="2"/>
</dbReference>
<feature type="domain" description="Peptidase A1" evidence="14">
    <location>
        <begin position="78"/>
        <end position="383"/>
    </location>
</feature>
<dbReference type="EC" id="3.4.23.24" evidence="4"/>
<feature type="chain" id="PRO_5046848880" description="candidapepsin" evidence="13">
    <location>
        <begin position="24"/>
        <end position="396"/>
    </location>
</feature>
<evidence type="ECO:0000256" key="2">
    <source>
        <dbReference type="ARBA" id="ARBA00004613"/>
    </source>
</evidence>
<dbReference type="PROSITE" id="PS51767">
    <property type="entry name" value="PEPTIDASE_A1"/>
    <property type="match status" value="1"/>
</dbReference>
<comment type="subcellular location">
    <subcellularLocation>
        <location evidence="2">Secreted</location>
    </subcellularLocation>
</comment>
<dbReference type="InterPro" id="IPR033876">
    <property type="entry name" value="SAP-like"/>
</dbReference>
<dbReference type="SUPFAM" id="SSF50630">
    <property type="entry name" value="Acid proteases"/>
    <property type="match status" value="1"/>
</dbReference>
<dbReference type="InterPro" id="IPR021109">
    <property type="entry name" value="Peptidase_aspartic_dom_sf"/>
</dbReference>
<dbReference type="PRINTS" id="PR00792">
    <property type="entry name" value="PEPSIN"/>
</dbReference>
<dbReference type="PANTHER" id="PTHR47966:SF65">
    <property type="entry name" value="ASPARTIC-TYPE ENDOPEPTIDASE"/>
    <property type="match status" value="1"/>
</dbReference>
<evidence type="ECO:0000256" key="10">
    <source>
        <dbReference type="ARBA" id="ARBA00023145"/>
    </source>
</evidence>
<dbReference type="InterPro" id="IPR001969">
    <property type="entry name" value="Aspartic_peptidase_AS"/>
</dbReference>
<dbReference type="EMBL" id="OZ022407">
    <property type="protein sequence ID" value="CAK9437936.1"/>
    <property type="molecule type" value="Genomic_DNA"/>
</dbReference>
<keyword evidence="11" id="KW-1015">Disulfide bond</keyword>
<dbReference type="InterPro" id="IPR033121">
    <property type="entry name" value="PEPTIDASE_A1"/>
</dbReference>
<evidence type="ECO:0000256" key="5">
    <source>
        <dbReference type="ARBA" id="ARBA00022525"/>
    </source>
</evidence>
<dbReference type="GeneID" id="92207510"/>
<evidence type="ECO:0000256" key="12">
    <source>
        <dbReference type="RuleBase" id="RU000454"/>
    </source>
</evidence>
<feature type="signal peptide" evidence="13">
    <location>
        <begin position="1"/>
        <end position="23"/>
    </location>
</feature>
<keyword evidence="16" id="KW-1185">Reference proteome</keyword>
<proteinExistence type="inferred from homology"/>
<dbReference type="CDD" id="cd05474">
    <property type="entry name" value="SAP_like"/>
    <property type="match status" value="1"/>
</dbReference>
<dbReference type="Pfam" id="PF00026">
    <property type="entry name" value="Asp"/>
    <property type="match status" value="1"/>
</dbReference>
<keyword evidence="8 12" id="KW-0064">Aspartyl protease</keyword>
<dbReference type="InterPro" id="IPR001461">
    <property type="entry name" value="Aspartic_peptidase_A1"/>
</dbReference>
<keyword evidence="5" id="KW-0964">Secreted</keyword>
<comment type="similarity">
    <text evidence="3 12">Belongs to the peptidase A1 family.</text>
</comment>
<evidence type="ECO:0000256" key="13">
    <source>
        <dbReference type="SAM" id="SignalP"/>
    </source>
</evidence>